<dbReference type="PANTHER" id="PTHR43723:SF1">
    <property type="entry name" value="COBALT TRANSPORT PROTEIN CBIQ"/>
    <property type="match status" value="1"/>
</dbReference>
<keyword evidence="5 6" id="KW-0472">Membrane</keyword>
<dbReference type="InterPro" id="IPR052770">
    <property type="entry name" value="Cobalt_transport_CbiQ"/>
</dbReference>
<evidence type="ECO:0000256" key="5">
    <source>
        <dbReference type="ARBA" id="ARBA00023136"/>
    </source>
</evidence>
<keyword evidence="8" id="KW-1185">Reference proteome</keyword>
<evidence type="ECO:0000256" key="2">
    <source>
        <dbReference type="ARBA" id="ARBA00022475"/>
    </source>
</evidence>
<dbReference type="CDD" id="cd16914">
    <property type="entry name" value="EcfT"/>
    <property type="match status" value="1"/>
</dbReference>
<evidence type="ECO:0000313" key="7">
    <source>
        <dbReference type="EMBL" id="MUG69739.1"/>
    </source>
</evidence>
<protein>
    <submittedName>
        <fullName evidence="7">Cobalt ECF transporter T component CbiQ</fullName>
    </submittedName>
</protein>
<evidence type="ECO:0000256" key="6">
    <source>
        <dbReference type="SAM" id="Phobius"/>
    </source>
</evidence>
<feature type="transmembrane region" description="Helical" evidence="6">
    <location>
        <begin position="96"/>
        <end position="114"/>
    </location>
</feature>
<keyword evidence="4 6" id="KW-1133">Transmembrane helix</keyword>
<keyword evidence="2" id="KW-1003">Cell membrane</keyword>
<dbReference type="NCBIfam" id="TIGR02454">
    <property type="entry name" value="ECF_T_CbiQ"/>
    <property type="match status" value="1"/>
</dbReference>
<dbReference type="RefSeq" id="WP_155614009.1">
    <property type="nucleotide sequence ID" value="NZ_JBDLZV010000001.1"/>
</dbReference>
<accession>A0A7X2Z7I9</accession>
<dbReference type="EMBL" id="WNZX01000002">
    <property type="protein sequence ID" value="MUG69739.1"/>
    <property type="molecule type" value="Genomic_DNA"/>
</dbReference>
<gene>
    <name evidence="7" type="primary">cbiQ</name>
    <name evidence="7" type="ORF">GNP93_03505</name>
</gene>
<comment type="subcellular location">
    <subcellularLocation>
        <location evidence="1">Cell membrane</location>
        <topology evidence="1">Multi-pass membrane protein</topology>
    </subcellularLocation>
</comment>
<feature type="transmembrane region" description="Helical" evidence="6">
    <location>
        <begin position="120"/>
        <end position="141"/>
    </location>
</feature>
<organism evidence="7 8">
    <name type="scientific">Paenibacillus validus</name>
    <dbReference type="NCBI Taxonomy" id="44253"/>
    <lineage>
        <taxon>Bacteria</taxon>
        <taxon>Bacillati</taxon>
        <taxon>Bacillota</taxon>
        <taxon>Bacilli</taxon>
        <taxon>Bacillales</taxon>
        <taxon>Paenibacillaceae</taxon>
        <taxon>Paenibacillus</taxon>
    </lineage>
</organism>
<dbReference type="PANTHER" id="PTHR43723">
    <property type="entry name" value="COBALT TRANSPORT PROTEIN CBIQ"/>
    <property type="match status" value="1"/>
</dbReference>
<dbReference type="InterPro" id="IPR003339">
    <property type="entry name" value="ABC/ECF_trnsptr_transmembrane"/>
</dbReference>
<evidence type="ECO:0000313" key="8">
    <source>
        <dbReference type="Proteomes" id="UP000450917"/>
    </source>
</evidence>
<evidence type="ECO:0000256" key="4">
    <source>
        <dbReference type="ARBA" id="ARBA00022989"/>
    </source>
</evidence>
<dbReference type="InterPro" id="IPR012809">
    <property type="entry name" value="ECF_CbiQ"/>
</dbReference>
<comment type="caution">
    <text evidence="7">The sequence shown here is derived from an EMBL/GenBank/DDBJ whole genome shotgun (WGS) entry which is preliminary data.</text>
</comment>
<dbReference type="GO" id="GO:0006824">
    <property type="term" value="P:cobalt ion transport"/>
    <property type="evidence" value="ECO:0007669"/>
    <property type="project" value="InterPro"/>
</dbReference>
<proteinExistence type="predicted"/>
<evidence type="ECO:0000256" key="1">
    <source>
        <dbReference type="ARBA" id="ARBA00004651"/>
    </source>
</evidence>
<evidence type="ECO:0000256" key="3">
    <source>
        <dbReference type="ARBA" id="ARBA00022692"/>
    </source>
</evidence>
<name>A0A7X2Z7I9_9BACL</name>
<dbReference type="GO" id="GO:0043190">
    <property type="term" value="C:ATP-binding cassette (ABC) transporter complex"/>
    <property type="evidence" value="ECO:0007669"/>
    <property type="project" value="InterPro"/>
</dbReference>
<feature type="transmembrane region" description="Helical" evidence="6">
    <location>
        <begin position="66"/>
        <end position="84"/>
    </location>
</feature>
<reference evidence="7 8" key="1">
    <citation type="submission" date="2019-11" db="EMBL/GenBank/DDBJ databases">
        <title>Draft genome sequences of five Paenibacillus species of dairy origin.</title>
        <authorList>
            <person name="Olajide A.M."/>
            <person name="Chen S."/>
            <person name="Lapointe G."/>
        </authorList>
    </citation>
    <scope>NUCLEOTIDE SEQUENCE [LARGE SCALE GENOMIC DNA]</scope>
    <source>
        <strain evidence="7 8">2CS3</strain>
    </source>
</reference>
<dbReference type="Pfam" id="PF02361">
    <property type="entry name" value="CbiQ"/>
    <property type="match status" value="1"/>
</dbReference>
<keyword evidence="3 6" id="KW-0812">Transmembrane</keyword>
<dbReference type="AlphaFoldDB" id="A0A7X2Z7I9"/>
<sequence length="265" mass="29366">MIHTIDSLSYTNKLRHVSPMWKCGFAAVLLTLAYAAQPVVQAVIFCWMLVWTVGYAGIPLKTYSWLFGASCFFYVTSLPAWVIEAASSAASVRPDALLAVPVFRGWLYISPAALVQAVEVFVRIAACEACLLFIVFTIPFPELMQVMKRLRMPQAVLELMVITYRFLFHLSDAAQGMIAAQRARGGHAGFWRTLRDVAALLVQLFAKTMHRYRGLSQGLMSRGFTGELHFMPYEPKPIPGRYGAEGILGAATLALLSIWLRVGGV</sequence>
<dbReference type="Proteomes" id="UP000450917">
    <property type="component" value="Unassembled WGS sequence"/>
</dbReference>